<dbReference type="SUPFAM" id="SSF52540">
    <property type="entry name" value="P-loop containing nucleoside triphosphate hydrolases"/>
    <property type="match status" value="1"/>
</dbReference>
<dbReference type="InterPro" id="IPR011527">
    <property type="entry name" value="ABC1_TM_dom"/>
</dbReference>
<dbReference type="InterPro" id="IPR017871">
    <property type="entry name" value="ABC_transporter-like_CS"/>
</dbReference>
<dbReference type="SMART" id="SM00382">
    <property type="entry name" value="AAA"/>
    <property type="match status" value="1"/>
</dbReference>
<dbReference type="PROSITE" id="PS00211">
    <property type="entry name" value="ABC_TRANSPORTER_1"/>
    <property type="match status" value="1"/>
</dbReference>
<dbReference type="GO" id="GO:0005524">
    <property type="term" value="F:ATP binding"/>
    <property type="evidence" value="ECO:0007669"/>
    <property type="project" value="UniProtKB-KW"/>
</dbReference>
<feature type="non-terminal residue" evidence="9">
    <location>
        <position position="734"/>
    </location>
</feature>
<keyword evidence="6" id="KW-0067">ATP-binding</keyword>
<dbReference type="SUPFAM" id="SSF90123">
    <property type="entry name" value="ABC transporter transmembrane region"/>
    <property type="match status" value="1"/>
</dbReference>
<dbReference type="OrthoDB" id="6500128at2759"/>
<evidence type="ECO:0000256" key="6">
    <source>
        <dbReference type="ARBA" id="ARBA00022840"/>
    </source>
</evidence>
<evidence type="ECO:0000256" key="5">
    <source>
        <dbReference type="ARBA" id="ARBA00022741"/>
    </source>
</evidence>
<keyword evidence="4" id="KW-0812">Transmembrane</keyword>
<dbReference type="Pfam" id="PF00005">
    <property type="entry name" value="ABC_tran"/>
    <property type="match status" value="1"/>
</dbReference>
<dbReference type="InterPro" id="IPR003439">
    <property type="entry name" value="ABC_transporter-like_ATP-bd"/>
</dbReference>
<keyword evidence="5" id="KW-0547">Nucleotide-binding</keyword>
<dbReference type="PANTHER" id="PTHR24221:SF300">
    <property type="entry name" value="MULTIDRUG RESISTANCE-LIKE ATP-BINDING PROTEIN MDLA"/>
    <property type="match status" value="1"/>
</dbReference>
<dbReference type="SUPFAM" id="SSF51905">
    <property type="entry name" value="FAD/NAD(P)-binding domain"/>
    <property type="match status" value="1"/>
</dbReference>
<protein>
    <submittedName>
        <fullName evidence="9">Uncharacterized protein</fullName>
    </submittedName>
</protein>
<reference evidence="9" key="1">
    <citation type="submission" date="2020-11" db="EMBL/GenBank/DDBJ databases">
        <authorList>
            <person name="Tran Van P."/>
        </authorList>
    </citation>
    <scope>NUCLEOTIDE SEQUENCE</scope>
</reference>
<dbReference type="PANTHER" id="PTHR24221">
    <property type="entry name" value="ATP-BINDING CASSETTE SUB-FAMILY B"/>
    <property type="match status" value="1"/>
</dbReference>
<sequence>AAIRLAERHRQSVAVVDAGAFGWGASARNGGFCVAGSAKLGWPEIVRDHGIEEARRFADAQRQSVERAAGLMDDPRIDAQPQWGGEYGLAHRASAVAELQAEARYAREQIGVAVDWLDAGAIRERGLGGAFAHGGIHIQLGFGLHPLRYLHGLGRLAADAGVVVRDRWQVARLVAEGARWRVIGDAGELSADRVLVATNGYTPEAIHPALRARLVPALSAIFVTEAISAAVGWRIILYGASYRLGVQLRADLYRRLCAQGPQFFDRHRTGNLMARATNDVDAVEMAAGEGVLAGFDGAIVFLLVLGMMIVAVDWRLTLVALLPILPMGLAFAWISKHMQTAWRRSMANFASLNEFTQESLSGVRTIRSLGLESQVGERFAGHTQAVRDANLEAQKWDATYMPVITVSMAAAFILATSFGGWQIWQERLTLGQLTAFTLYLGQLIWPMFAAGWVISLIQRGRAGWERLGPVLEEASTLQTGGTRAPLPSTRLELRDLGFRYDGSEHDALSGISLTLEPGQTLGVVGPTGSGKSTLLKLLLGHYPVEQGELRIGGERLADWQPQALREAIAWVPQEGFLFSASVAENIALARPDADPADIAEAARLAALDDDLAGFPQGYATLVGERGVTLSGGQRQRVAIARALLTDARLLLLDDALSAVDSQTEDRILGHLRQRLASGGAIIVSHRLSAVSEADEIIVLQRGRIAERGDHAALLAADGWYARAWRYQQWQAHHE</sequence>
<dbReference type="Gene3D" id="1.20.1560.10">
    <property type="entry name" value="ABC transporter type 1, transmembrane domain"/>
    <property type="match status" value="1"/>
</dbReference>
<keyword evidence="3" id="KW-1003">Cell membrane</keyword>
<evidence type="ECO:0000256" key="8">
    <source>
        <dbReference type="ARBA" id="ARBA00023136"/>
    </source>
</evidence>
<dbReference type="FunFam" id="3.40.50.300:FF:000221">
    <property type="entry name" value="Multidrug ABC transporter ATP-binding protein"/>
    <property type="match status" value="1"/>
</dbReference>
<evidence type="ECO:0000256" key="1">
    <source>
        <dbReference type="ARBA" id="ARBA00004651"/>
    </source>
</evidence>
<dbReference type="GO" id="GO:0016887">
    <property type="term" value="F:ATP hydrolysis activity"/>
    <property type="evidence" value="ECO:0007669"/>
    <property type="project" value="InterPro"/>
</dbReference>
<dbReference type="InterPro" id="IPR036188">
    <property type="entry name" value="FAD/NAD-bd_sf"/>
</dbReference>
<accession>A0A7R8WU22</accession>
<proteinExistence type="predicted"/>
<evidence type="ECO:0000256" key="2">
    <source>
        <dbReference type="ARBA" id="ARBA00022448"/>
    </source>
</evidence>
<dbReference type="Pfam" id="PF00664">
    <property type="entry name" value="ABC_membrane"/>
    <property type="match status" value="1"/>
</dbReference>
<dbReference type="InterPro" id="IPR003593">
    <property type="entry name" value="AAA+_ATPase"/>
</dbReference>
<evidence type="ECO:0000256" key="7">
    <source>
        <dbReference type="ARBA" id="ARBA00022989"/>
    </source>
</evidence>
<dbReference type="PROSITE" id="PS50929">
    <property type="entry name" value="ABC_TM1F"/>
    <property type="match status" value="1"/>
</dbReference>
<dbReference type="InterPro" id="IPR036640">
    <property type="entry name" value="ABC1_TM_sf"/>
</dbReference>
<dbReference type="GO" id="GO:0005886">
    <property type="term" value="C:plasma membrane"/>
    <property type="evidence" value="ECO:0007669"/>
    <property type="project" value="UniProtKB-SubCell"/>
</dbReference>
<comment type="subcellular location">
    <subcellularLocation>
        <location evidence="1">Cell membrane</location>
        <topology evidence="1">Multi-pass membrane protein</topology>
    </subcellularLocation>
</comment>
<dbReference type="AlphaFoldDB" id="A0A7R8WU22"/>
<name>A0A7R8WU22_9CRUS</name>
<dbReference type="InterPro" id="IPR027417">
    <property type="entry name" value="P-loop_NTPase"/>
</dbReference>
<dbReference type="EMBL" id="OB671921">
    <property type="protein sequence ID" value="CAD7235255.1"/>
    <property type="molecule type" value="Genomic_DNA"/>
</dbReference>
<gene>
    <name evidence="9" type="ORF">CTOB1V02_LOCUS13071</name>
</gene>
<evidence type="ECO:0000256" key="3">
    <source>
        <dbReference type="ARBA" id="ARBA00022475"/>
    </source>
</evidence>
<dbReference type="PROSITE" id="PS50893">
    <property type="entry name" value="ABC_TRANSPORTER_2"/>
    <property type="match status" value="1"/>
</dbReference>
<dbReference type="CDD" id="cd18541">
    <property type="entry name" value="ABC_6TM_TmrB_like"/>
    <property type="match status" value="1"/>
</dbReference>
<dbReference type="GO" id="GO:0140359">
    <property type="term" value="F:ABC-type transporter activity"/>
    <property type="evidence" value="ECO:0007669"/>
    <property type="project" value="InterPro"/>
</dbReference>
<dbReference type="Gene3D" id="3.40.50.300">
    <property type="entry name" value="P-loop containing nucleotide triphosphate hydrolases"/>
    <property type="match status" value="1"/>
</dbReference>
<dbReference type="InterPro" id="IPR039421">
    <property type="entry name" value="Type_1_exporter"/>
</dbReference>
<keyword evidence="7" id="KW-1133">Transmembrane helix</keyword>
<keyword evidence="2" id="KW-0813">Transport</keyword>
<evidence type="ECO:0000313" key="9">
    <source>
        <dbReference type="EMBL" id="CAD7235255.1"/>
    </source>
</evidence>
<keyword evidence="8" id="KW-0472">Membrane</keyword>
<evidence type="ECO:0000256" key="4">
    <source>
        <dbReference type="ARBA" id="ARBA00022692"/>
    </source>
</evidence>
<organism evidence="9">
    <name type="scientific">Cyprideis torosa</name>
    <dbReference type="NCBI Taxonomy" id="163714"/>
    <lineage>
        <taxon>Eukaryota</taxon>
        <taxon>Metazoa</taxon>
        <taxon>Ecdysozoa</taxon>
        <taxon>Arthropoda</taxon>
        <taxon>Crustacea</taxon>
        <taxon>Oligostraca</taxon>
        <taxon>Ostracoda</taxon>
        <taxon>Podocopa</taxon>
        <taxon>Podocopida</taxon>
        <taxon>Cytherocopina</taxon>
        <taxon>Cytheroidea</taxon>
        <taxon>Cytherideidae</taxon>
        <taxon>Cyprideis</taxon>
    </lineage>
</organism>
<feature type="non-terminal residue" evidence="9">
    <location>
        <position position="1"/>
    </location>
</feature>